<feature type="region of interest" description="Disordered" evidence="2">
    <location>
        <begin position="143"/>
        <end position="195"/>
    </location>
</feature>
<dbReference type="InterPro" id="IPR018929">
    <property type="entry name" value="DUF2510"/>
</dbReference>
<sequence>MSEPQPGWYPDPTDQRRWRWWDGVVWTDQVGEGGRQQTSPLAAAPRKRRVPTWVWVLVVVLAFPVLLALWPLLGVAALAVVVTGVVAIATRSRTWLRFGSTGAAVAAIVVAAFVVAGTGGLAVVALTSAPMTVTVAEPAPLLQPVDEPRSSSAPIAEPTSSVPPAQASATPRATAKPTPTPTPTPTPKPTPTPVTRVSEVAVASAIPFGRTSVEDNGLPRGQSRIDVAGADGEKVSVFRVTTVDGVETSRSLLRESVTREAVTEVSVVGTYDPPPPAAELPGSDGCHPSYADACVPIDSDVDCAGGKGNGPSYFDGIARVVGPDVYDLDRDGDGWACNG</sequence>
<evidence type="ECO:0000256" key="3">
    <source>
        <dbReference type="SAM" id="Phobius"/>
    </source>
</evidence>
<keyword evidence="3" id="KW-0812">Transmembrane</keyword>
<protein>
    <submittedName>
        <fullName evidence="5">G5 domain-containing protein</fullName>
    </submittedName>
</protein>
<dbReference type="Pfam" id="PF07501">
    <property type="entry name" value="G5"/>
    <property type="match status" value="1"/>
</dbReference>
<evidence type="ECO:0000256" key="1">
    <source>
        <dbReference type="ARBA" id="ARBA00022729"/>
    </source>
</evidence>
<organism evidence="5 6">
    <name type="scientific">Microbacterium galbum</name>
    <dbReference type="NCBI Taxonomy" id="3075994"/>
    <lineage>
        <taxon>Bacteria</taxon>
        <taxon>Bacillati</taxon>
        <taxon>Actinomycetota</taxon>
        <taxon>Actinomycetes</taxon>
        <taxon>Micrococcales</taxon>
        <taxon>Microbacteriaceae</taxon>
        <taxon>Microbacterium</taxon>
    </lineage>
</organism>
<accession>A0ABU3T2N8</accession>
<comment type="caution">
    <text evidence="5">The sequence shown here is derived from an EMBL/GenBank/DDBJ whole genome shotgun (WGS) entry which is preliminary data.</text>
</comment>
<keyword evidence="3" id="KW-0472">Membrane</keyword>
<feature type="compositionally biased region" description="Pro residues" evidence="2">
    <location>
        <begin position="178"/>
        <end position="192"/>
    </location>
</feature>
<feature type="domain" description="G5" evidence="4">
    <location>
        <begin position="191"/>
        <end position="272"/>
    </location>
</feature>
<name>A0ABU3T2N8_9MICO</name>
<keyword evidence="6" id="KW-1185">Reference proteome</keyword>
<feature type="transmembrane region" description="Helical" evidence="3">
    <location>
        <begin position="73"/>
        <end position="90"/>
    </location>
</feature>
<dbReference type="Proteomes" id="UP001263371">
    <property type="component" value="Unassembled WGS sequence"/>
</dbReference>
<dbReference type="Gene3D" id="2.20.230.10">
    <property type="entry name" value="Resuscitation-promoting factor rpfb"/>
    <property type="match status" value="1"/>
</dbReference>
<feature type="transmembrane region" description="Helical" evidence="3">
    <location>
        <begin position="102"/>
        <end position="126"/>
    </location>
</feature>
<feature type="compositionally biased region" description="Polar residues" evidence="2">
    <location>
        <begin position="150"/>
        <end position="169"/>
    </location>
</feature>
<evidence type="ECO:0000259" key="4">
    <source>
        <dbReference type="PROSITE" id="PS51109"/>
    </source>
</evidence>
<gene>
    <name evidence="5" type="ORF">RWH45_00055</name>
</gene>
<evidence type="ECO:0000313" key="6">
    <source>
        <dbReference type="Proteomes" id="UP001263371"/>
    </source>
</evidence>
<evidence type="ECO:0000313" key="5">
    <source>
        <dbReference type="EMBL" id="MDU0365580.1"/>
    </source>
</evidence>
<dbReference type="EMBL" id="JAWDIS010000001">
    <property type="protein sequence ID" value="MDU0365580.1"/>
    <property type="molecule type" value="Genomic_DNA"/>
</dbReference>
<keyword evidence="3" id="KW-1133">Transmembrane helix</keyword>
<dbReference type="SMART" id="SM01208">
    <property type="entry name" value="G5"/>
    <property type="match status" value="1"/>
</dbReference>
<keyword evidence="1" id="KW-0732">Signal</keyword>
<proteinExistence type="predicted"/>
<dbReference type="InterPro" id="IPR011098">
    <property type="entry name" value="G5_dom"/>
</dbReference>
<evidence type="ECO:0000256" key="2">
    <source>
        <dbReference type="SAM" id="MobiDB-lite"/>
    </source>
</evidence>
<reference evidence="5 6" key="1">
    <citation type="submission" date="2023-09" db="EMBL/GenBank/DDBJ databases">
        <title>Microbacterium fusihabitans sp. nov., Microbacterium phycihabitans sp. nov., and Microbacterium cervinum sp. nov., isolated from dried seaweeds of beach.</title>
        <authorList>
            <person name="Lee S.D."/>
        </authorList>
    </citation>
    <scope>NUCLEOTIDE SEQUENCE [LARGE SCALE GENOMIC DNA]</scope>
    <source>
        <strain evidence="5 6">KSW4-17</strain>
    </source>
</reference>
<dbReference type="Pfam" id="PF10708">
    <property type="entry name" value="DUF2510"/>
    <property type="match status" value="1"/>
</dbReference>
<dbReference type="RefSeq" id="WP_315992903.1">
    <property type="nucleotide sequence ID" value="NZ_JAWDIS010000001.1"/>
</dbReference>
<dbReference type="PROSITE" id="PS51109">
    <property type="entry name" value="G5"/>
    <property type="match status" value="1"/>
</dbReference>